<protein>
    <submittedName>
        <fullName evidence="1">Fur-regulated basic protein A</fullName>
    </submittedName>
</protein>
<sequence length="69" mass="8170">MGNILRDAVENKRKKIIEKLITFNVYKKEDKHLFELSLTELENEYKAFKSMQHPHCNFGSLKLTSKKSK</sequence>
<comment type="caution">
    <text evidence="1">The sequence shown here is derived from an EMBL/GenBank/DDBJ whole genome shotgun (WGS) entry which is preliminary data.</text>
</comment>
<dbReference type="RefSeq" id="WP_144562206.1">
    <property type="nucleotide sequence ID" value="NZ_VIVN01000001.1"/>
</dbReference>
<proteinExistence type="predicted"/>
<accession>A0A561DYT7</accession>
<reference evidence="1 2" key="1">
    <citation type="submission" date="2019-06" db="EMBL/GenBank/DDBJ databases">
        <title>Sorghum-associated microbial communities from plants grown in Nebraska, USA.</title>
        <authorList>
            <person name="Schachtman D."/>
        </authorList>
    </citation>
    <scope>NUCLEOTIDE SEQUENCE [LARGE SCALE GENOMIC DNA]</scope>
    <source>
        <strain evidence="1 2">2482</strain>
    </source>
</reference>
<dbReference type="EMBL" id="VIVN01000001">
    <property type="protein sequence ID" value="TWE08533.1"/>
    <property type="molecule type" value="Genomic_DNA"/>
</dbReference>
<evidence type="ECO:0000313" key="2">
    <source>
        <dbReference type="Proteomes" id="UP000319671"/>
    </source>
</evidence>
<dbReference type="Pfam" id="PF13076">
    <property type="entry name" value="Fur_reg_FbpA"/>
    <property type="match status" value="1"/>
</dbReference>
<dbReference type="AlphaFoldDB" id="A0A561DYT7"/>
<gene>
    <name evidence="1" type="ORF">FB550_101559</name>
</gene>
<keyword evidence="2" id="KW-1185">Reference proteome</keyword>
<dbReference type="InterPro" id="IPR025072">
    <property type="entry name" value="Fur_reg_FbpA"/>
</dbReference>
<organism evidence="1 2">
    <name type="scientific">Neobacillus bataviensis</name>
    <dbReference type="NCBI Taxonomy" id="220685"/>
    <lineage>
        <taxon>Bacteria</taxon>
        <taxon>Bacillati</taxon>
        <taxon>Bacillota</taxon>
        <taxon>Bacilli</taxon>
        <taxon>Bacillales</taxon>
        <taxon>Bacillaceae</taxon>
        <taxon>Neobacillus</taxon>
    </lineage>
</organism>
<dbReference type="Proteomes" id="UP000319671">
    <property type="component" value="Unassembled WGS sequence"/>
</dbReference>
<name>A0A561DYT7_9BACI</name>
<evidence type="ECO:0000313" key="1">
    <source>
        <dbReference type="EMBL" id="TWE08533.1"/>
    </source>
</evidence>